<dbReference type="Gene3D" id="1.20.1280.50">
    <property type="match status" value="1"/>
</dbReference>
<dbReference type="Pfam" id="PF12937">
    <property type="entry name" value="F-box-like"/>
    <property type="match status" value="1"/>
</dbReference>
<dbReference type="SMART" id="SM00367">
    <property type="entry name" value="LRR_CC"/>
    <property type="match status" value="8"/>
</dbReference>
<protein>
    <submittedName>
        <fullName evidence="3">F-box/LRR-repeat protein 20</fullName>
    </submittedName>
</protein>
<dbReference type="SUPFAM" id="SSF52047">
    <property type="entry name" value="RNI-like"/>
    <property type="match status" value="1"/>
</dbReference>
<evidence type="ECO:0000259" key="2">
    <source>
        <dbReference type="PROSITE" id="PS50181"/>
    </source>
</evidence>
<accession>A0A6F9DDG5</accession>
<organism evidence="3">
    <name type="scientific">Phallusia mammillata</name>
    <dbReference type="NCBI Taxonomy" id="59560"/>
    <lineage>
        <taxon>Eukaryota</taxon>
        <taxon>Metazoa</taxon>
        <taxon>Chordata</taxon>
        <taxon>Tunicata</taxon>
        <taxon>Ascidiacea</taxon>
        <taxon>Phlebobranchia</taxon>
        <taxon>Ascidiidae</taxon>
        <taxon>Phallusia</taxon>
    </lineage>
</organism>
<gene>
    <name evidence="3" type="primary">Fbxl20-001</name>
</gene>
<dbReference type="EMBL" id="LR785103">
    <property type="protein sequence ID" value="CAB3245131.1"/>
    <property type="molecule type" value="mRNA"/>
</dbReference>
<dbReference type="AlphaFoldDB" id="A0A6F9DDG5"/>
<dbReference type="GO" id="GO:0031146">
    <property type="term" value="P:SCF-dependent proteasomal ubiquitin-dependent protein catabolic process"/>
    <property type="evidence" value="ECO:0007669"/>
    <property type="project" value="TreeGrafter"/>
</dbReference>
<keyword evidence="1" id="KW-0833">Ubl conjugation pathway</keyword>
<reference evidence="3" key="1">
    <citation type="submission" date="2020-04" db="EMBL/GenBank/DDBJ databases">
        <authorList>
            <person name="Neveu A P."/>
        </authorList>
    </citation>
    <scope>NUCLEOTIDE SEQUENCE</scope>
    <source>
        <tissue evidence="3">Whole embryo</tissue>
    </source>
</reference>
<dbReference type="InterPro" id="IPR057207">
    <property type="entry name" value="FBXL15_LRR"/>
</dbReference>
<dbReference type="Pfam" id="PF25372">
    <property type="entry name" value="DUF7885"/>
    <property type="match status" value="1"/>
</dbReference>
<proteinExistence type="evidence at transcript level"/>
<feature type="domain" description="F-box" evidence="2">
    <location>
        <begin position="18"/>
        <end position="65"/>
    </location>
</feature>
<evidence type="ECO:0000256" key="1">
    <source>
        <dbReference type="ARBA" id="ARBA00022786"/>
    </source>
</evidence>
<dbReference type="PANTHER" id="PTHR13318">
    <property type="entry name" value="PARTNER OF PAIRED, ISOFORM B-RELATED"/>
    <property type="match status" value="1"/>
</dbReference>
<dbReference type="InterPro" id="IPR001810">
    <property type="entry name" value="F-box_dom"/>
</dbReference>
<name>A0A6F9DDG5_9ASCI</name>
<dbReference type="GO" id="GO:0019005">
    <property type="term" value="C:SCF ubiquitin ligase complex"/>
    <property type="evidence" value="ECO:0007669"/>
    <property type="project" value="TreeGrafter"/>
</dbReference>
<dbReference type="Gene3D" id="3.80.10.10">
    <property type="entry name" value="Ribonuclease Inhibitor"/>
    <property type="match status" value="2"/>
</dbReference>
<dbReference type="InterPro" id="IPR006553">
    <property type="entry name" value="Leu-rich_rpt_Cys-con_subtyp"/>
</dbReference>
<evidence type="ECO:0000313" key="3">
    <source>
        <dbReference type="EMBL" id="CAB3245131.1"/>
    </source>
</evidence>
<dbReference type="PANTHER" id="PTHR13318:SF190">
    <property type="entry name" value="PARTNER OF PAIRED, ISOFORM B"/>
    <property type="match status" value="1"/>
</dbReference>
<dbReference type="PROSITE" id="PS50181">
    <property type="entry name" value="FBOX"/>
    <property type="match status" value="1"/>
</dbReference>
<dbReference type="SMART" id="SM00256">
    <property type="entry name" value="FBOX"/>
    <property type="match status" value="1"/>
</dbReference>
<dbReference type="InterPro" id="IPR036047">
    <property type="entry name" value="F-box-like_dom_sf"/>
</dbReference>
<dbReference type="SUPFAM" id="SSF81383">
    <property type="entry name" value="F-box domain"/>
    <property type="match status" value="1"/>
</dbReference>
<sequence length="483" mass="54779">MADVCSTANVNDFNETVPISWMDLPVELWLNVFQNLPKPTILFTIRNVCKLFRALSLDPDLWHDVNMTTIKETTTTLFLPFEDEFQVHGNEKLDRLTEKLILDGNLTNSHLFCPVFDHISASVLKLKFSRYYDDFVLGEKEKLTLYSCVNLCHLDVSFCEYITSTVLKDICENCRKLQVLVLDSCKEIGDEGIKSLQVLQNLKTLDISHCASITDLGLSYMAQMPSKLKHFMSDGVLHISDGGLALFLSGQKNLETLILDGEDLTDIAVNLVASNLPKLTNFQISFCNHLSDQSFESLHGKVRLKRLCYKKLESEKISNSTLANFFAHQSVQDLQQLTLADCLCIENSTLHSIALNCPKLEDLTLQWCPEVTDEAIEKLILSCRNLKQLNLVGVKMLKGHWLNKLELHLPKLKMLDLSFCNLICDEDVYNLVKKKPDLVAYTYFHEKVDYLFVCNEAFLQIKDEPEPLSSSECAGSQGANVDF</sequence>
<dbReference type="InterPro" id="IPR032675">
    <property type="entry name" value="LRR_dom_sf"/>
</dbReference>